<dbReference type="GO" id="GO:1901678">
    <property type="term" value="P:iron coordination entity transport"/>
    <property type="evidence" value="ECO:0007669"/>
    <property type="project" value="UniProtKB-ARBA"/>
</dbReference>
<dbReference type="Proteomes" id="UP000030351">
    <property type="component" value="Unassembled WGS sequence"/>
</dbReference>
<evidence type="ECO:0000256" key="4">
    <source>
        <dbReference type="ARBA" id="ARBA00022496"/>
    </source>
</evidence>
<dbReference type="GO" id="GO:0030288">
    <property type="term" value="C:outer membrane-bounded periplasmic space"/>
    <property type="evidence" value="ECO:0007669"/>
    <property type="project" value="TreeGrafter"/>
</dbReference>
<comment type="subcellular location">
    <subcellularLocation>
        <location evidence="1">Cell envelope</location>
    </subcellularLocation>
</comment>
<dbReference type="eggNOG" id="COG0614">
    <property type="taxonomic scope" value="Bacteria"/>
</dbReference>
<dbReference type="PANTHER" id="PTHR30532:SF1">
    <property type="entry name" value="IRON(3+)-HYDROXAMATE-BINDING PROTEIN FHUD"/>
    <property type="match status" value="1"/>
</dbReference>
<keyword evidence="4" id="KW-0410">Iron transport</keyword>
<evidence type="ECO:0000256" key="3">
    <source>
        <dbReference type="ARBA" id="ARBA00022448"/>
    </source>
</evidence>
<comment type="caution">
    <text evidence="7">The sequence shown here is derived from an EMBL/GenBank/DDBJ whole genome shotgun (WGS) entry which is preliminary data.</text>
</comment>
<name>A0A0A3ZE15_9GAMM</name>
<dbReference type="STRING" id="371042.NG99_00685"/>
<keyword evidence="3" id="KW-0813">Transport</keyword>
<keyword evidence="4" id="KW-0406">Ion transport</keyword>
<gene>
    <name evidence="7" type="ORF">NG99_00685</name>
</gene>
<feature type="domain" description="Fe/B12 periplasmic-binding" evidence="6">
    <location>
        <begin position="33"/>
        <end position="296"/>
    </location>
</feature>
<protein>
    <recommendedName>
        <fullName evidence="6">Fe/B12 periplasmic-binding domain-containing protein</fullName>
    </recommendedName>
</protein>
<dbReference type="PRINTS" id="PR01715">
    <property type="entry name" value="FERRIBNDNGPP"/>
</dbReference>
<dbReference type="PROSITE" id="PS50983">
    <property type="entry name" value="FE_B12_PBP"/>
    <property type="match status" value="1"/>
</dbReference>
<evidence type="ECO:0000256" key="2">
    <source>
        <dbReference type="ARBA" id="ARBA00008814"/>
    </source>
</evidence>
<organism evidence="7 8">
    <name type="scientific">Erwinia typographi</name>
    <dbReference type="NCBI Taxonomy" id="371042"/>
    <lineage>
        <taxon>Bacteria</taxon>
        <taxon>Pseudomonadati</taxon>
        <taxon>Pseudomonadota</taxon>
        <taxon>Gammaproteobacteria</taxon>
        <taxon>Enterobacterales</taxon>
        <taxon>Erwiniaceae</taxon>
        <taxon>Erwinia</taxon>
    </lineage>
</organism>
<dbReference type="SUPFAM" id="SSF53807">
    <property type="entry name" value="Helical backbone' metal receptor"/>
    <property type="match status" value="1"/>
</dbReference>
<dbReference type="AlphaFoldDB" id="A0A0A3ZE15"/>
<reference evidence="7 8" key="1">
    <citation type="submission" date="2014-10" db="EMBL/GenBank/DDBJ databases">
        <title>Genome sequence of Erwinia typographi M043b.</title>
        <authorList>
            <person name="Chan K.-G."/>
            <person name="Tan W.-S."/>
        </authorList>
    </citation>
    <scope>NUCLEOTIDE SEQUENCE [LARGE SCALE GENOMIC DNA]</scope>
    <source>
        <strain evidence="7 8">M043b</strain>
    </source>
</reference>
<dbReference type="Pfam" id="PF01497">
    <property type="entry name" value="Peripla_BP_2"/>
    <property type="match status" value="1"/>
</dbReference>
<keyword evidence="8" id="KW-1185">Reference proteome</keyword>
<accession>A0A0A3ZE15</accession>
<dbReference type="OrthoDB" id="6160519at2"/>
<dbReference type="InterPro" id="IPR002491">
    <property type="entry name" value="ABC_transptr_periplasmic_BD"/>
</dbReference>
<dbReference type="Gene3D" id="3.40.50.1980">
    <property type="entry name" value="Nitrogenase molybdenum iron protein domain"/>
    <property type="match status" value="2"/>
</dbReference>
<keyword evidence="5" id="KW-0732">Signal</keyword>
<evidence type="ECO:0000313" key="7">
    <source>
        <dbReference type="EMBL" id="KGT96054.1"/>
    </source>
</evidence>
<keyword evidence="4" id="KW-0408">Iron</keyword>
<comment type="similarity">
    <text evidence="2">Belongs to the bacterial solute-binding protein 8 family.</text>
</comment>
<evidence type="ECO:0000256" key="1">
    <source>
        <dbReference type="ARBA" id="ARBA00004196"/>
    </source>
</evidence>
<sequence length="298" mass="33029">MLNRRRFIKMTGSLLLTVAPVGSGMARTGYPQRIATPDRGGTQTLLALDMVPVVSVEASFYNAMGSTPSLPANIPDAGDPSEPNLELLRYYQVELIVTVTISPVVQEQLRRVAPVFALDIYRGYGDTWQHSCDETERLAIALGRASAAHHYIRQLAQKIALTRDRLAHIPLRKFILLGLSTDGRHITVYGRKSIMSAAMEQMGFSDAWRGETNNYGFTNCGIETLATYTDASLLVIDYGESMQAAIAVLNQSPLWQAMPVVQQRRVFRIGRIEVFGGLPLADEFTDRFADALLRPVRL</sequence>
<evidence type="ECO:0000256" key="5">
    <source>
        <dbReference type="ARBA" id="ARBA00022729"/>
    </source>
</evidence>
<proteinExistence type="inferred from homology"/>
<evidence type="ECO:0000259" key="6">
    <source>
        <dbReference type="PROSITE" id="PS50983"/>
    </source>
</evidence>
<evidence type="ECO:0000313" key="8">
    <source>
        <dbReference type="Proteomes" id="UP000030351"/>
    </source>
</evidence>
<dbReference type="InterPro" id="IPR051313">
    <property type="entry name" value="Bact_iron-sidero_bind"/>
</dbReference>
<dbReference type="PANTHER" id="PTHR30532">
    <property type="entry name" value="IRON III DICITRATE-BINDING PERIPLASMIC PROTEIN"/>
    <property type="match status" value="1"/>
</dbReference>
<dbReference type="EMBL" id="JRUQ01000004">
    <property type="protein sequence ID" value="KGT96054.1"/>
    <property type="molecule type" value="Genomic_DNA"/>
</dbReference>